<evidence type="ECO:0000256" key="1">
    <source>
        <dbReference type="SAM" id="MobiDB-lite"/>
    </source>
</evidence>
<comment type="caution">
    <text evidence="3">The sequence shown here is derived from an EMBL/GenBank/DDBJ whole genome shotgun (WGS) entry which is preliminary data.</text>
</comment>
<gene>
    <name evidence="3" type="ORF">BJY28_001879</name>
</gene>
<keyword evidence="4" id="KW-1185">Reference proteome</keyword>
<dbReference type="Proteomes" id="UP000592181">
    <property type="component" value="Unassembled WGS sequence"/>
</dbReference>
<feature type="chain" id="PRO_5032855328" description="Ig-like domain (Group 3)" evidence="2">
    <location>
        <begin position="28"/>
        <end position="362"/>
    </location>
</feature>
<keyword evidence="2" id="KW-0732">Signal</keyword>
<dbReference type="AlphaFoldDB" id="A0A852X7H6"/>
<reference evidence="3 4" key="1">
    <citation type="submission" date="2020-07" db="EMBL/GenBank/DDBJ databases">
        <title>Sequencing the genomes of 1000 actinobacteria strains.</title>
        <authorList>
            <person name="Klenk H.-P."/>
        </authorList>
    </citation>
    <scope>NUCLEOTIDE SEQUENCE [LARGE SCALE GENOMIC DNA]</scope>
    <source>
        <strain evidence="3 4">DSM 24723</strain>
    </source>
</reference>
<sequence length="362" mass="35767">MNVRARVALVGAATIGLTAAGASAAHAAPGITITGWDTSTCASEGAPSPQIRWELAEAQDPSEQPTTVKYQLGIDDQADYEPWIDFGFGETVVTFTGEPVRPGEHVLTQGVAGQAPPLAEALTFTAPACPDGSPAPAATAWPQQAEGAGELTATFGEPTCSSPVVPGRSALPFDYTVSDSGDAQIVVLVDGEETIGTTLTAGSEDTYAVAMPEGEHEYVLQDGAGNELDTATATAISCSSDGDEDATGEDDGADGSSDDGAGDGTSAATDDGSEGGQGSASTEGADAADGASGDGAGTADDGSAATGATDDAGADTPAVPVVVQTDSPAPGVGAWPALAASSLVLLGLGLLVRRLWARDRLG</sequence>
<dbReference type="RefSeq" id="WP_179462778.1">
    <property type="nucleotide sequence ID" value="NZ_JACBZX010000001.1"/>
</dbReference>
<accession>A0A852X7H6</accession>
<evidence type="ECO:0000313" key="4">
    <source>
        <dbReference type="Proteomes" id="UP000592181"/>
    </source>
</evidence>
<feature type="region of interest" description="Disordered" evidence="1">
    <location>
        <begin position="237"/>
        <end position="315"/>
    </location>
</feature>
<evidence type="ECO:0008006" key="5">
    <source>
        <dbReference type="Google" id="ProtNLM"/>
    </source>
</evidence>
<evidence type="ECO:0000313" key="3">
    <source>
        <dbReference type="EMBL" id="NYG37410.1"/>
    </source>
</evidence>
<protein>
    <recommendedName>
        <fullName evidence="5">Ig-like domain (Group 3)</fullName>
    </recommendedName>
</protein>
<evidence type="ECO:0000256" key="2">
    <source>
        <dbReference type="SAM" id="SignalP"/>
    </source>
</evidence>
<feature type="signal peptide" evidence="2">
    <location>
        <begin position="1"/>
        <end position="27"/>
    </location>
</feature>
<dbReference type="EMBL" id="JACBZX010000001">
    <property type="protein sequence ID" value="NYG37410.1"/>
    <property type="molecule type" value="Genomic_DNA"/>
</dbReference>
<organism evidence="3 4">
    <name type="scientific">Janibacter alkaliphilus</name>
    <dbReference type="NCBI Taxonomy" id="1069963"/>
    <lineage>
        <taxon>Bacteria</taxon>
        <taxon>Bacillati</taxon>
        <taxon>Actinomycetota</taxon>
        <taxon>Actinomycetes</taxon>
        <taxon>Micrococcales</taxon>
        <taxon>Intrasporangiaceae</taxon>
        <taxon>Janibacter</taxon>
    </lineage>
</organism>
<feature type="compositionally biased region" description="Low complexity" evidence="1">
    <location>
        <begin position="279"/>
        <end position="315"/>
    </location>
</feature>
<proteinExistence type="predicted"/>
<feature type="compositionally biased region" description="Acidic residues" evidence="1">
    <location>
        <begin position="241"/>
        <end position="261"/>
    </location>
</feature>
<name>A0A852X7H6_9MICO</name>